<comment type="caution">
    <text evidence="2">The sequence shown here is derived from an EMBL/GenBank/DDBJ whole genome shotgun (WGS) entry which is preliminary data.</text>
</comment>
<dbReference type="AlphaFoldDB" id="A0A813F5E7"/>
<name>A0A813F5E7_POLGL</name>
<keyword evidence="3" id="KW-1185">Reference proteome</keyword>
<protein>
    <submittedName>
        <fullName evidence="2">Uncharacterized protein</fullName>
    </submittedName>
</protein>
<evidence type="ECO:0000313" key="2">
    <source>
        <dbReference type="EMBL" id="CAE8607743.1"/>
    </source>
</evidence>
<organism evidence="2 3">
    <name type="scientific">Polarella glacialis</name>
    <name type="common">Dinoflagellate</name>
    <dbReference type="NCBI Taxonomy" id="89957"/>
    <lineage>
        <taxon>Eukaryota</taxon>
        <taxon>Sar</taxon>
        <taxon>Alveolata</taxon>
        <taxon>Dinophyceae</taxon>
        <taxon>Suessiales</taxon>
        <taxon>Suessiaceae</taxon>
        <taxon>Polarella</taxon>
    </lineage>
</organism>
<sequence>MKSRKCSYDYDRLRDDEVKFSFAACCYGYRNLIVNGAPQLKAFRYLLSFKRRSVPKSFLDQLRTSSLNHHKVTSYRLKLLGQKDRGRKRSCRHIQQATRHGGEEQWQQLSSKTCTADAKAHEQQ</sequence>
<gene>
    <name evidence="2" type="ORF">PGLA1383_LOCUS25649</name>
</gene>
<proteinExistence type="predicted"/>
<dbReference type="Proteomes" id="UP000654075">
    <property type="component" value="Unassembled WGS sequence"/>
</dbReference>
<reference evidence="2" key="1">
    <citation type="submission" date="2021-02" db="EMBL/GenBank/DDBJ databases">
        <authorList>
            <person name="Dougan E. K."/>
            <person name="Rhodes N."/>
            <person name="Thang M."/>
            <person name="Chan C."/>
        </authorList>
    </citation>
    <scope>NUCLEOTIDE SEQUENCE</scope>
</reference>
<feature type="region of interest" description="Disordered" evidence="1">
    <location>
        <begin position="84"/>
        <end position="110"/>
    </location>
</feature>
<evidence type="ECO:0000256" key="1">
    <source>
        <dbReference type="SAM" id="MobiDB-lite"/>
    </source>
</evidence>
<evidence type="ECO:0000313" key="3">
    <source>
        <dbReference type="Proteomes" id="UP000654075"/>
    </source>
</evidence>
<accession>A0A813F5E7</accession>
<dbReference type="EMBL" id="CAJNNV010022053">
    <property type="protein sequence ID" value="CAE8607743.1"/>
    <property type="molecule type" value="Genomic_DNA"/>
</dbReference>